<dbReference type="InterPro" id="IPR036430">
    <property type="entry name" value="RNase_T2-like_sf"/>
</dbReference>
<keyword evidence="17" id="KW-1185">Reference proteome</keyword>
<dbReference type="SUPFAM" id="SSF52540">
    <property type="entry name" value="P-loop containing nucleoside triphosphate hydrolases"/>
    <property type="match status" value="1"/>
</dbReference>
<dbReference type="Pfam" id="PF01061">
    <property type="entry name" value="ABC2_membrane"/>
    <property type="match status" value="1"/>
</dbReference>
<evidence type="ECO:0000256" key="12">
    <source>
        <dbReference type="RuleBase" id="RU004328"/>
    </source>
</evidence>
<feature type="transmembrane region" description="Helical" evidence="14">
    <location>
        <begin position="402"/>
        <end position="421"/>
    </location>
</feature>
<evidence type="ECO:0000256" key="1">
    <source>
        <dbReference type="ARBA" id="ARBA00004141"/>
    </source>
</evidence>
<evidence type="ECO:0000313" key="16">
    <source>
        <dbReference type="EMBL" id="KAF7992858.1"/>
    </source>
</evidence>
<dbReference type="EMBL" id="JACMRX010000003">
    <property type="protein sequence ID" value="KAF7992858.1"/>
    <property type="molecule type" value="Genomic_DNA"/>
</dbReference>
<feature type="transmembrane region" description="Helical" evidence="14">
    <location>
        <begin position="427"/>
        <end position="449"/>
    </location>
</feature>
<evidence type="ECO:0000256" key="13">
    <source>
        <dbReference type="SAM" id="MobiDB-lite"/>
    </source>
</evidence>
<dbReference type="Pfam" id="PF19055">
    <property type="entry name" value="ABC2_membrane_7"/>
    <property type="match status" value="1"/>
</dbReference>
<evidence type="ECO:0000256" key="14">
    <source>
        <dbReference type="SAM" id="Phobius"/>
    </source>
</evidence>
<dbReference type="OrthoDB" id="66620at2759"/>
<dbReference type="SMART" id="SM00382">
    <property type="entry name" value="AAA"/>
    <property type="match status" value="1"/>
</dbReference>
<dbReference type="InterPro" id="IPR003593">
    <property type="entry name" value="AAA+_ATPase"/>
</dbReference>
<dbReference type="InterPro" id="IPR003439">
    <property type="entry name" value="ABC_transporter-like_ATP-bd"/>
</dbReference>
<dbReference type="InterPro" id="IPR001568">
    <property type="entry name" value="RNase_T2-like"/>
</dbReference>
<reference evidence="16 17" key="1">
    <citation type="submission" date="2020-08" db="EMBL/GenBank/DDBJ databases">
        <title>Aphidius gifuensis genome sequencing and assembly.</title>
        <authorList>
            <person name="Du Z."/>
        </authorList>
    </citation>
    <scope>NUCLEOTIDE SEQUENCE [LARGE SCALE GENOMIC DNA]</scope>
    <source>
        <strain evidence="16">YNYX2018</strain>
        <tissue evidence="16">Adults</tissue>
    </source>
</reference>
<keyword evidence="10" id="KW-1015">Disulfide bond</keyword>
<dbReference type="Proteomes" id="UP000639338">
    <property type="component" value="Unassembled WGS sequence"/>
</dbReference>
<dbReference type="InterPro" id="IPR033697">
    <property type="entry name" value="Ribonuclease_T2_eukaryotic"/>
</dbReference>
<dbReference type="AlphaFoldDB" id="A0A834XUQ9"/>
<evidence type="ECO:0000256" key="9">
    <source>
        <dbReference type="ARBA" id="ARBA00023136"/>
    </source>
</evidence>
<protein>
    <recommendedName>
        <fullName evidence="15">ABC transporter domain-containing protein</fullName>
    </recommendedName>
</protein>
<dbReference type="InterPro" id="IPR050352">
    <property type="entry name" value="ABCG_transporters"/>
</dbReference>
<dbReference type="InterPro" id="IPR043926">
    <property type="entry name" value="ABCG_dom"/>
</dbReference>
<comment type="similarity">
    <text evidence="3 12">Belongs to the RNase T2 family.</text>
</comment>
<dbReference type="Pfam" id="PF00005">
    <property type="entry name" value="ABC_tran"/>
    <property type="match status" value="1"/>
</dbReference>
<dbReference type="CDD" id="cd01061">
    <property type="entry name" value="RNase_T2_euk"/>
    <property type="match status" value="1"/>
</dbReference>
<name>A0A834XUQ9_APHGI</name>
<evidence type="ECO:0000256" key="11">
    <source>
        <dbReference type="PIRSR" id="PIRSR633697-1"/>
    </source>
</evidence>
<keyword evidence="8 14" id="KW-1133">Transmembrane helix</keyword>
<dbReference type="CDD" id="cd03213">
    <property type="entry name" value="ABCG_EPDR"/>
    <property type="match status" value="1"/>
</dbReference>
<feature type="region of interest" description="Disordered" evidence="13">
    <location>
        <begin position="1"/>
        <end position="20"/>
    </location>
</feature>
<dbReference type="Pfam" id="PF00445">
    <property type="entry name" value="Ribonuclease_T2"/>
    <property type="match status" value="1"/>
</dbReference>
<feature type="active site" evidence="11">
    <location>
        <position position="612"/>
    </location>
</feature>
<feature type="active site" evidence="11">
    <location>
        <position position="556"/>
    </location>
</feature>
<dbReference type="GO" id="GO:0140359">
    <property type="term" value="F:ABC-type transporter activity"/>
    <property type="evidence" value="ECO:0007669"/>
    <property type="project" value="InterPro"/>
</dbReference>
<keyword evidence="9 14" id="KW-0472">Membrane</keyword>
<feature type="compositionally biased region" description="Basic and acidic residues" evidence="13">
    <location>
        <begin position="1"/>
        <end position="16"/>
    </location>
</feature>
<dbReference type="SUPFAM" id="SSF55895">
    <property type="entry name" value="Ribonuclease Rh-like"/>
    <property type="match status" value="1"/>
</dbReference>
<feature type="active site" evidence="11">
    <location>
        <position position="616"/>
    </location>
</feature>
<dbReference type="PROSITE" id="PS50893">
    <property type="entry name" value="ABC_TRANSPORTER_2"/>
    <property type="match status" value="1"/>
</dbReference>
<evidence type="ECO:0000256" key="6">
    <source>
        <dbReference type="ARBA" id="ARBA00022741"/>
    </source>
</evidence>
<evidence type="ECO:0000256" key="4">
    <source>
        <dbReference type="ARBA" id="ARBA00022448"/>
    </source>
</evidence>
<comment type="subcellular location">
    <subcellularLocation>
        <location evidence="1">Membrane</location>
        <topology evidence="1">Multi-pass membrane protein</topology>
    </subcellularLocation>
</comment>
<dbReference type="InterPro" id="IPR017871">
    <property type="entry name" value="ABC_transporter-like_CS"/>
</dbReference>
<keyword evidence="6" id="KW-0547">Nucleotide-binding</keyword>
<dbReference type="PROSITE" id="PS00531">
    <property type="entry name" value="RNASE_T2_2"/>
    <property type="match status" value="1"/>
</dbReference>
<keyword evidence="5 14" id="KW-0812">Transmembrane</keyword>
<dbReference type="GO" id="GO:0005524">
    <property type="term" value="F:ATP binding"/>
    <property type="evidence" value="ECO:0007669"/>
    <property type="project" value="UniProtKB-KW"/>
</dbReference>
<comment type="similarity">
    <text evidence="2">Belongs to the ABC transporter superfamily. ABCG family. Eye pigment precursor importer (TC 3.A.1.204) subfamily.</text>
</comment>
<evidence type="ECO:0000313" key="17">
    <source>
        <dbReference type="Proteomes" id="UP000639338"/>
    </source>
</evidence>
<dbReference type="InterPro" id="IPR033130">
    <property type="entry name" value="RNase_T2_His_AS_2"/>
</dbReference>
<dbReference type="Gene3D" id="3.90.730.10">
    <property type="entry name" value="Ribonuclease T2-like"/>
    <property type="match status" value="1"/>
</dbReference>
<dbReference type="PANTHER" id="PTHR48041:SF15">
    <property type="entry name" value="FI05267P"/>
    <property type="match status" value="1"/>
</dbReference>
<dbReference type="GO" id="GO:0033897">
    <property type="term" value="F:ribonuclease T2 activity"/>
    <property type="evidence" value="ECO:0007669"/>
    <property type="project" value="InterPro"/>
</dbReference>
<proteinExistence type="inferred from homology"/>
<dbReference type="GO" id="GO:0003723">
    <property type="term" value="F:RNA binding"/>
    <property type="evidence" value="ECO:0007669"/>
    <property type="project" value="InterPro"/>
</dbReference>
<dbReference type="FunFam" id="3.40.50.300:FF:001077">
    <property type="entry name" value="Uncharacterized protein, isoform A"/>
    <property type="match status" value="1"/>
</dbReference>
<dbReference type="Gene3D" id="3.40.50.300">
    <property type="entry name" value="P-loop containing nucleotide triphosphate hydrolases"/>
    <property type="match status" value="1"/>
</dbReference>
<keyword evidence="4" id="KW-0813">Transport</keyword>
<sequence>MEMHEEKIKQGDDTSHEPWQGLVKMSPVDIEFTDLTYTVPTGKNGNKAILKGVSGQFRSNELTAIMGPSGSGKSSLLNILTGYKNEGISGLVTVNGKPRDMRYFKKMACYIMQDDLLQPKLKVIEAMHFAADLKLGYNISYLIKHAMIKKILETLRLANAENTVMEKLSGGERKRLSIALELVNNPPVIFLDEPTTGLDELSSVQCIDLLQRVAQGGRTVICSIHTPSAKIFSKFHHVYMVAAGQCVYRGSVNSLVPFLNHVGIDCPKHYNPADFVLEVSSGEYGIEYVDKMINSVDLKYPVIPIERSPKHEIEIDNNLGINKIPWHHQFFILLKRMMLQFYRDRVIQLVKREHFNRWYDISPYFCALTMSTIPAQIILAVIYLSIVYLLSEQPLELYRVSMFFSTCIVCAFIGESMGFAIGSSLNIVNGMFLGPALTVPLMLVAIQGIGDPSPLPIYRQIIMYLSYLRYGFEALITATYGYNREKLSCIDEYCHYNYPRELLKVMSKLLYDNEKSTDFDAIVYTQSWPKAVCNRWKKESPSNLCSLPPHDNWTIHGIWPSFYKKDGPNYCPSTVKFDINKISSIENQLKIKWTDVHGNIDDDNYFSFWKHEWDKHGTCGIKHKKLNSVFKYFQTGLDLAHEYDIKKILTNANIEPGKSYEIESILSKINNILGKRSRVTCFMDKSNKFVIP</sequence>
<evidence type="ECO:0000256" key="10">
    <source>
        <dbReference type="ARBA" id="ARBA00023157"/>
    </source>
</evidence>
<dbReference type="GO" id="GO:0005886">
    <property type="term" value="C:plasma membrane"/>
    <property type="evidence" value="ECO:0007669"/>
    <property type="project" value="TreeGrafter"/>
</dbReference>
<comment type="caution">
    <text evidence="16">The sequence shown here is derived from an EMBL/GenBank/DDBJ whole genome shotgun (WGS) entry which is preliminary data.</text>
</comment>
<evidence type="ECO:0000256" key="7">
    <source>
        <dbReference type="ARBA" id="ARBA00022840"/>
    </source>
</evidence>
<evidence type="ECO:0000256" key="2">
    <source>
        <dbReference type="ARBA" id="ARBA00005814"/>
    </source>
</evidence>
<dbReference type="InterPro" id="IPR013525">
    <property type="entry name" value="ABC2_TM"/>
</dbReference>
<dbReference type="PANTHER" id="PTHR48041">
    <property type="entry name" value="ABC TRANSPORTER G FAMILY MEMBER 28"/>
    <property type="match status" value="1"/>
</dbReference>
<accession>A0A834XUQ9</accession>
<feature type="domain" description="ABC transporter" evidence="15">
    <location>
        <begin position="30"/>
        <end position="268"/>
    </location>
</feature>
<evidence type="ECO:0000259" key="15">
    <source>
        <dbReference type="PROSITE" id="PS50893"/>
    </source>
</evidence>
<dbReference type="InterPro" id="IPR027417">
    <property type="entry name" value="P-loop_NTPase"/>
</dbReference>
<keyword evidence="7" id="KW-0067">ATP-binding</keyword>
<dbReference type="PROSITE" id="PS00211">
    <property type="entry name" value="ABC_TRANSPORTER_1"/>
    <property type="match status" value="1"/>
</dbReference>
<evidence type="ECO:0000256" key="3">
    <source>
        <dbReference type="ARBA" id="ARBA00007469"/>
    </source>
</evidence>
<evidence type="ECO:0000256" key="5">
    <source>
        <dbReference type="ARBA" id="ARBA00022692"/>
    </source>
</evidence>
<evidence type="ECO:0000256" key="8">
    <source>
        <dbReference type="ARBA" id="ARBA00022989"/>
    </source>
</evidence>
<gene>
    <name evidence="16" type="ORF">HCN44_005202</name>
</gene>
<organism evidence="16 17">
    <name type="scientific">Aphidius gifuensis</name>
    <name type="common">Parasitoid wasp</name>
    <dbReference type="NCBI Taxonomy" id="684658"/>
    <lineage>
        <taxon>Eukaryota</taxon>
        <taxon>Metazoa</taxon>
        <taxon>Ecdysozoa</taxon>
        <taxon>Arthropoda</taxon>
        <taxon>Hexapoda</taxon>
        <taxon>Insecta</taxon>
        <taxon>Pterygota</taxon>
        <taxon>Neoptera</taxon>
        <taxon>Endopterygota</taxon>
        <taxon>Hymenoptera</taxon>
        <taxon>Apocrita</taxon>
        <taxon>Ichneumonoidea</taxon>
        <taxon>Braconidae</taxon>
        <taxon>Aphidiinae</taxon>
        <taxon>Aphidius</taxon>
    </lineage>
</organism>
<dbReference type="GO" id="GO:0016887">
    <property type="term" value="F:ATP hydrolysis activity"/>
    <property type="evidence" value="ECO:0007669"/>
    <property type="project" value="InterPro"/>
</dbReference>